<feature type="transmembrane region" description="Helical" evidence="1">
    <location>
        <begin position="55"/>
        <end position="77"/>
    </location>
</feature>
<evidence type="ECO:0000313" key="3">
    <source>
        <dbReference type="Proteomes" id="UP000215433"/>
    </source>
</evidence>
<protein>
    <submittedName>
        <fullName evidence="2">Uncharacterized protein</fullName>
    </submittedName>
</protein>
<dbReference type="OrthoDB" id="3232136at2"/>
<accession>A0A229VXZ7</accession>
<dbReference type="EMBL" id="NEWD01000016">
    <property type="protein sequence ID" value="OXN00495.1"/>
    <property type="molecule type" value="Genomic_DNA"/>
</dbReference>
<organism evidence="2 3">
    <name type="scientific">Bifidobacterium vansinderenii</name>
    <dbReference type="NCBI Taxonomy" id="1984871"/>
    <lineage>
        <taxon>Bacteria</taxon>
        <taxon>Bacillati</taxon>
        <taxon>Actinomycetota</taxon>
        <taxon>Actinomycetes</taxon>
        <taxon>Bifidobacteriales</taxon>
        <taxon>Bifidobacteriaceae</taxon>
        <taxon>Bifidobacterium</taxon>
    </lineage>
</organism>
<keyword evidence="1" id="KW-0472">Membrane</keyword>
<keyword evidence="1" id="KW-0812">Transmembrane</keyword>
<gene>
    <name evidence="2" type="ORF">Tam10B_1365</name>
</gene>
<keyword evidence="3" id="KW-1185">Reference proteome</keyword>
<evidence type="ECO:0000313" key="2">
    <source>
        <dbReference type="EMBL" id="OXN00495.1"/>
    </source>
</evidence>
<dbReference type="AlphaFoldDB" id="A0A229VXZ7"/>
<sequence length="171" mass="18151">MMFSGMPLAMRVEYAVFIMTVLPLIVLGVLSALIRTHLTATSARLRSEGGVSARLLPYGAMASLIVSAIMASLVFGMNSMGDMASTAGADSTSFGGALMICGIAIMLCALTMVMLVAVAMTSSTVGELLRLALGLPSTLRCDRHVADAARSWARPQWVPRWARFSLPDPRI</sequence>
<reference evidence="2 3" key="1">
    <citation type="submission" date="2017-05" db="EMBL/GenBank/DDBJ databases">
        <title>Bifidobacterium vansinderenii sp. nov.</title>
        <authorList>
            <person name="Lugli G.A."/>
            <person name="Duranti S."/>
            <person name="Mangifesta M."/>
        </authorList>
    </citation>
    <scope>NUCLEOTIDE SEQUENCE [LARGE SCALE GENOMIC DNA]</scope>
    <source>
        <strain evidence="2 3">Tam10B</strain>
    </source>
</reference>
<name>A0A229VXZ7_9BIFI</name>
<feature type="transmembrane region" description="Helical" evidence="1">
    <location>
        <begin position="12"/>
        <end position="34"/>
    </location>
</feature>
<evidence type="ECO:0000256" key="1">
    <source>
        <dbReference type="SAM" id="Phobius"/>
    </source>
</evidence>
<keyword evidence="1" id="KW-1133">Transmembrane helix</keyword>
<proteinExistence type="predicted"/>
<dbReference type="Proteomes" id="UP000215433">
    <property type="component" value="Unassembled WGS sequence"/>
</dbReference>
<dbReference type="RefSeq" id="WP_093960512.1">
    <property type="nucleotide sequence ID" value="NZ_NEWD01000016.1"/>
</dbReference>
<comment type="caution">
    <text evidence="2">The sequence shown here is derived from an EMBL/GenBank/DDBJ whole genome shotgun (WGS) entry which is preliminary data.</text>
</comment>
<feature type="transmembrane region" description="Helical" evidence="1">
    <location>
        <begin position="97"/>
        <end position="120"/>
    </location>
</feature>